<accession>A0A9W6KII0</accession>
<evidence type="ECO:0000313" key="2">
    <source>
        <dbReference type="Proteomes" id="UP001143480"/>
    </source>
</evidence>
<reference evidence="1" key="1">
    <citation type="journal article" date="2014" name="Int. J. Syst. Evol. Microbiol.">
        <title>Complete genome sequence of Corynebacterium casei LMG S-19264T (=DSM 44701T), isolated from a smear-ripened cheese.</title>
        <authorList>
            <consortium name="US DOE Joint Genome Institute (JGI-PGF)"/>
            <person name="Walter F."/>
            <person name="Albersmeier A."/>
            <person name="Kalinowski J."/>
            <person name="Ruckert C."/>
        </authorList>
    </citation>
    <scope>NUCLEOTIDE SEQUENCE</scope>
    <source>
        <strain evidence="1">VKM Ac-1321</strain>
    </source>
</reference>
<evidence type="ECO:0000313" key="1">
    <source>
        <dbReference type="EMBL" id="GLL00159.1"/>
    </source>
</evidence>
<dbReference type="AlphaFoldDB" id="A0A9W6KII0"/>
<comment type="caution">
    <text evidence="1">The sequence shown here is derived from an EMBL/GenBank/DDBJ whole genome shotgun (WGS) entry which is preliminary data.</text>
</comment>
<proteinExistence type="predicted"/>
<sequence length="78" mass="8269">MFALVKRHDGAVGVEHDRTGGGRALVDGEDVHSAIFAEALSRSGRNLFRHLSHGLESGAGTLPEPAPRACTHLADLEQ</sequence>
<organism evidence="1 2">
    <name type="scientific">Dactylosporangium matsuzakiense</name>
    <dbReference type="NCBI Taxonomy" id="53360"/>
    <lineage>
        <taxon>Bacteria</taxon>
        <taxon>Bacillati</taxon>
        <taxon>Actinomycetota</taxon>
        <taxon>Actinomycetes</taxon>
        <taxon>Micromonosporales</taxon>
        <taxon>Micromonosporaceae</taxon>
        <taxon>Dactylosporangium</taxon>
    </lineage>
</organism>
<dbReference type="EMBL" id="BSFP01000007">
    <property type="protein sequence ID" value="GLL00159.1"/>
    <property type="molecule type" value="Genomic_DNA"/>
</dbReference>
<keyword evidence="2" id="KW-1185">Reference proteome</keyword>
<protein>
    <submittedName>
        <fullName evidence="1">Uncharacterized protein</fullName>
    </submittedName>
</protein>
<dbReference type="Proteomes" id="UP001143480">
    <property type="component" value="Unassembled WGS sequence"/>
</dbReference>
<name>A0A9W6KII0_9ACTN</name>
<gene>
    <name evidence="1" type="ORF">GCM10017581_018990</name>
</gene>
<reference evidence="1" key="2">
    <citation type="submission" date="2023-01" db="EMBL/GenBank/DDBJ databases">
        <authorList>
            <person name="Sun Q."/>
            <person name="Evtushenko L."/>
        </authorList>
    </citation>
    <scope>NUCLEOTIDE SEQUENCE</scope>
    <source>
        <strain evidence="1">VKM Ac-1321</strain>
    </source>
</reference>